<name>A0A401UGS4_9CLOT</name>
<comment type="subcellular location">
    <subcellularLocation>
        <location evidence="2">Cell membrane</location>
        <topology evidence="2">Multi-pass membrane protein</topology>
    </subcellularLocation>
</comment>
<dbReference type="Gene3D" id="1.10.287.130">
    <property type="match status" value="1"/>
</dbReference>
<organism evidence="18 19">
    <name type="scientific">Clostridium tagluense</name>
    <dbReference type="NCBI Taxonomy" id="360422"/>
    <lineage>
        <taxon>Bacteria</taxon>
        <taxon>Bacillati</taxon>
        <taxon>Bacillota</taxon>
        <taxon>Clostridia</taxon>
        <taxon>Eubacteriales</taxon>
        <taxon>Clostridiaceae</taxon>
        <taxon>Clostridium</taxon>
    </lineage>
</organism>
<evidence type="ECO:0000259" key="16">
    <source>
        <dbReference type="PROSITE" id="PS50109"/>
    </source>
</evidence>
<dbReference type="PANTHER" id="PTHR45528">
    <property type="entry name" value="SENSOR HISTIDINE KINASE CPXA"/>
    <property type="match status" value="1"/>
</dbReference>
<evidence type="ECO:0000256" key="14">
    <source>
        <dbReference type="SAM" id="Coils"/>
    </source>
</evidence>
<evidence type="ECO:0000259" key="17">
    <source>
        <dbReference type="PROSITE" id="PS50885"/>
    </source>
</evidence>
<dbReference type="EMBL" id="BHYK01000002">
    <property type="protein sequence ID" value="GCD08767.1"/>
    <property type="molecule type" value="Genomic_DNA"/>
</dbReference>
<reference evidence="18 19" key="1">
    <citation type="submission" date="2018-11" db="EMBL/GenBank/DDBJ databases">
        <title>Genome sequencing and assembly of Clostridium tagluense strain A121.</title>
        <authorList>
            <person name="Murakami T."/>
            <person name="Segawa T."/>
            <person name="Shcherbakova V.A."/>
            <person name="Mori H."/>
            <person name="Yoshimura Y."/>
        </authorList>
    </citation>
    <scope>NUCLEOTIDE SEQUENCE [LARGE SCALE GENOMIC DNA]</scope>
    <source>
        <strain evidence="18 19">A121</strain>
    </source>
</reference>
<dbReference type="GO" id="GO:0000155">
    <property type="term" value="F:phosphorelay sensor kinase activity"/>
    <property type="evidence" value="ECO:0007669"/>
    <property type="project" value="InterPro"/>
</dbReference>
<gene>
    <name evidence="18" type="ORF">Ctaglu_03900</name>
</gene>
<dbReference type="InterPro" id="IPR050398">
    <property type="entry name" value="HssS/ArlS-like"/>
</dbReference>
<evidence type="ECO:0000256" key="1">
    <source>
        <dbReference type="ARBA" id="ARBA00000085"/>
    </source>
</evidence>
<keyword evidence="4" id="KW-1003">Cell membrane</keyword>
<keyword evidence="8" id="KW-0547">Nucleotide-binding</keyword>
<evidence type="ECO:0000256" key="5">
    <source>
        <dbReference type="ARBA" id="ARBA00022553"/>
    </source>
</evidence>
<comment type="caution">
    <text evidence="18">The sequence shown here is derived from an EMBL/GenBank/DDBJ whole genome shotgun (WGS) entry which is preliminary data.</text>
</comment>
<keyword evidence="7 15" id="KW-0812">Transmembrane</keyword>
<dbReference type="AlphaFoldDB" id="A0A401UGS4"/>
<evidence type="ECO:0000313" key="19">
    <source>
        <dbReference type="Proteomes" id="UP000287872"/>
    </source>
</evidence>
<dbReference type="PROSITE" id="PS50109">
    <property type="entry name" value="HIS_KIN"/>
    <property type="match status" value="1"/>
</dbReference>
<dbReference type="InterPro" id="IPR036097">
    <property type="entry name" value="HisK_dim/P_sf"/>
</dbReference>
<dbReference type="InterPro" id="IPR005467">
    <property type="entry name" value="His_kinase_dom"/>
</dbReference>
<evidence type="ECO:0000256" key="7">
    <source>
        <dbReference type="ARBA" id="ARBA00022692"/>
    </source>
</evidence>
<accession>A0A401UGS4</accession>
<feature type="coiled-coil region" evidence="14">
    <location>
        <begin position="253"/>
        <end position="284"/>
    </location>
</feature>
<dbReference type="PROSITE" id="PS50885">
    <property type="entry name" value="HAMP"/>
    <property type="match status" value="1"/>
</dbReference>
<feature type="domain" description="Histidine kinase" evidence="16">
    <location>
        <begin position="200"/>
        <end position="413"/>
    </location>
</feature>
<evidence type="ECO:0000256" key="3">
    <source>
        <dbReference type="ARBA" id="ARBA00012438"/>
    </source>
</evidence>
<keyword evidence="13 15" id="KW-0472">Membrane</keyword>
<keyword evidence="11 15" id="KW-1133">Transmembrane helix</keyword>
<protein>
    <recommendedName>
        <fullName evidence="3">histidine kinase</fullName>
        <ecNumber evidence="3">2.7.13.3</ecNumber>
    </recommendedName>
</protein>
<dbReference type="InterPro" id="IPR003594">
    <property type="entry name" value="HATPase_dom"/>
</dbReference>
<evidence type="ECO:0000313" key="18">
    <source>
        <dbReference type="EMBL" id="GCD08767.1"/>
    </source>
</evidence>
<dbReference type="OrthoDB" id="9773956at2"/>
<keyword evidence="12" id="KW-0902">Two-component regulatory system</keyword>
<dbReference type="EC" id="2.7.13.3" evidence="3"/>
<keyword evidence="19" id="KW-1185">Reference proteome</keyword>
<dbReference type="GO" id="GO:0005886">
    <property type="term" value="C:plasma membrane"/>
    <property type="evidence" value="ECO:0007669"/>
    <property type="project" value="UniProtKB-SubCell"/>
</dbReference>
<dbReference type="PANTHER" id="PTHR45528:SF1">
    <property type="entry name" value="SENSOR HISTIDINE KINASE CPXA"/>
    <property type="match status" value="1"/>
</dbReference>
<evidence type="ECO:0000256" key="4">
    <source>
        <dbReference type="ARBA" id="ARBA00022475"/>
    </source>
</evidence>
<dbReference type="SMART" id="SM00387">
    <property type="entry name" value="HATPase_c"/>
    <property type="match status" value="1"/>
</dbReference>
<sequence length="413" mass="47234">MKRYFINSGLKISTAVLLLLMTLFLLITCLCLKTHNDNLKADYIKSLGAISARVVEKNPEMEKEIIPLITKEVSKEEATRGSVFLKQYGLTESVEDELFPYVNRAIVKNNYSIILIFIIMAAILFTLNYFQYGFFYKRIRSLTFAAKKVVEGDYDIAINENKEGDFSKLAISFNSMRGIIRSNLSDLRREKQFLVELLSDISHQLKTPLSSVILYNDIMLTKQLPSKQREDFLLNNQNQLEKMNWLIKNILKLAKLDAKAIEIVKEKQSLNETLQDAIDALESKAYDAQVVIDFKEKEEIAFKHDRLWLEEALINIIKNGIEHTPCGGTIDLELFENPLYTRITIEDTGEGINEADLPNIFKRFYKAKTSKKSDSIGIGLALSKSIVEAHNGMIEVRSKMEVGTRFIITFVKC</sequence>
<evidence type="ECO:0000256" key="6">
    <source>
        <dbReference type="ARBA" id="ARBA00022679"/>
    </source>
</evidence>
<keyword evidence="6" id="KW-0808">Transferase</keyword>
<dbReference type="InterPro" id="IPR036890">
    <property type="entry name" value="HATPase_C_sf"/>
</dbReference>
<evidence type="ECO:0000256" key="2">
    <source>
        <dbReference type="ARBA" id="ARBA00004651"/>
    </source>
</evidence>
<feature type="transmembrane region" description="Helical" evidence="15">
    <location>
        <begin position="111"/>
        <end position="130"/>
    </location>
</feature>
<dbReference type="InterPro" id="IPR003660">
    <property type="entry name" value="HAMP_dom"/>
</dbReference>
<dbReference type="Pfam" id="PF00512">
    <property type="entry name" value="HisKA"/>
    <property type="match status" value="1"/>
</dbReference>
<evidence type="ECO:0000256" key="12">
    <source>
        <dbReference type="ARBA" id="ARBA00023012"/>
    </source>
</evidence>
<keyword evidence="5" id="KW-0597">Phosphoprotein</keyword>
<dbReference type="CDD" id="cd00082">
    <property type="entry name" value="HisKA"/>
    <property type="match status" value="1"/>
</dbReference>
<dbReference type="Proteomes" id="UP000287872">
    <property type="component" value="Unassembled WGS sequence"/>
</dbReference>
<dbReference type="Gene3D" id="6.10.340.10">
    <property type="match status" value="1"/>
</dbReference>
<dbReference type="InterPro" id="IPR004358">
    <property type="entry name" value="Sig_transdc_His_kin-like_C"/>
</dbReference>
<feature type="domain" description="HAMP" evidence="17">
    <location>
        <begin position="137"/>
        <end position="185"/>
    </location>
</feature>
<comment type="catalytic activity">
    <reaction evidence="1">
        <text>ATP + protein L-histidine = ADP + protein N-phospho-L-histidine.</text>
        <dbReference type="EC" id="2.7.13.3"/>
    </reaction>
</comment>
<evidence type="ECO:0000256" key="13">
    <source>
        <dbReference type="ARBA" id="ARBA00023136"/>
    </source>
</evidence>
<dbReference type="Gene3D" id="3.30.565.10">
    <property type="entry name" value="Histidine kinase-like ATPase, C-terminal domain"/>
    <property type="match status" value="1"/>
</dbReference>
<proteinExistence type="predicted"/>
<keyword evidence="10" id="KW-0067">ATP-binding</keyword>
<evidence type="ECO:0000256" key="11">
    <source>
        <dbReference type="ARBA" id="ARBA00022989"/>
    </source>
</evidence>
<dbReference type="SUPFAM" id="SSF47384">
    <property type="entry name" value="Homodimeric domain of signal transducing histidine kinase"/>
    <property type="match status" value="1"/>
</dbReference>
<dbReference type="FunFam" id="3.30.565.10:FF:000006">
    <property type="entry name" value="Sensor histidine kinase WalK"/>
    <property type="match status" value="1"/>
</dbReference>
<dbReference type="RefSeq" id="WP_124997542.1">
    <property type="nucleotide sequence ID" value="NZ_BHYK01000002.1"/>
</dbReference>
<evidence type="ECO:0000256" key="10">
    <source>
        <dbReference type="ARBA" id="ARBA00022840"/>
    </source>
</evidence>
<keyword evidence="14" id="KW-0175">Coiled coil</keyword>
<evidence type="ECO:0000256" key="8">
    <source>
        <dbReference type="ARBA" id="ARBA00022741"/>
    </source>
</evidence>
<dbReference type="InterPro" id="IPR003661">
    <property type="entry name" value="HisK_dim/P_dom"/>
</dbReference>
<evidence type="ECO:0000256" key="9">
    <source>
        <dbReference type="ARBA" id="ARBA00022777"/>
    </source>
</evidence>
<dbReference type="SMART" id="SM00388">
    <property type="entry name" value="HisKA"/>
    <property type="match status" value="1"/>
</dbReference>
<dbReference type="Pfam" id="PF02518">
    <property type="entry name" value="HATPase_c"/>
    <property type="match status" value="1"/>
</dbReference>
<dbReference type="PRINTS" id="PR00344">
    <property type="entry name" value="BCTRLSENSOR"/>
</dbReference>
<dbReference type="CDD" id="cd06225">
    <property type="entry name" value="HAMP"/>
    <property type="match status" value="1"/>
</dbReference>
<evidence type="ECO:0000256" key="15">
    <source>
        <dbReference type="SAM" id="Phobius"/>
    </source>
</evidence>
<dbReference type="SUPFAM" id="SSF55874">
    <property type="entry name" value="ATPase domain of HSP90 chaperone/DNA topoisomerase II/histidine kinase"/>
    <property type="match status" value="1"/>
</dbReference>
<keyword evidence="9 18" id="KW-0418">Kinase</keyword>
<dbReference type="GO" id="GO:0005524">
    <property type="term" value="F:ATP binding"/>
    <property type="evidence" value="ECO:0007669"/>
    <property type="project" value="UniProtKB-KW"/>
</dbReference>